<feature type="transmembrane region" description="Helical" evidence="1">
    <location>
        <begin position="390"/>
        <end position="413"/>
    </location>
</feature>
<feature type="transmembrane region" description="Helical" evidence="1">
    <location>
        <begin position="55"/>
        <end position="74"/>
    </location>
</feature>
<sequence>MNRIIGALTLAGTLLVINQVFFLNLFGLALATNSFLYLVAACFLPIVFLRKSPGIIEYILAAITFGLSIWLAYHGNDISVFGWSMVAPTYATWISIIYWLLVGDMLRRTAGKIVAILAMAISAYPMIAGLIPVAFLQGIQYDPRVLAQVHVMGTESIFGLPFNTAASILVGFLLFGVTLQHTGGAEFFTQLANSLFGRYRGGAAKVSVASSAAMGMMSGSAVSNVLTTGPMTIPTMIKSGFSKKTAGAIEATASSGGSVTPPIMGAAAFLMVSFVGVPYTDILIAALIPAFLYYFGIFMQIDGYSARYHIHGQDRNSLPNFFATLRDGWPYILAIALLTVLLLTAPAEAQVPFWVIAALLLIAFVKPSIHFRAKELGDLIVDAGKTIAQIMGIIAGVGLILGGLTATGVALSLSRDLVALAGDNALLILISGAIACFILGTGLTISASYVFLAIVMVPALTALDVNPIAAHLFVIYWASVSYITPPVGLAAFAAAGISKATAMETCFEAMKFGAVKYLVPFAFVLNPALVAQADIIHIAVAALTSFIAVFALSAMFSGYLQGVETTLNWPLRIILGLAGAAVFLPQWSISAMGVAAIIAVLALTKIKRTLA</sequence>
<dbReference type="OrthoDB" id="9759894at2"/>
<dbReference type="InterPro" id="IPR010656">
    <property type="entry name" value="DctM"/>
</dbReference>
<evidence type="ECO:0000313" key="3">
    <source>
        <dbReference type="EMBL" id="AGU15427.1"/>
    </source>
</evidence>
<dbReference type="GeneID" id="78250072"/>
<feature type="transmembrane region" description="Helical" evidence="1">
    <location>
        <begin position="514"/>
        <end position="531"/>
    </location>
</feature>
<organism evidence="3 4">
    <name type="scientific">Corynebacterium argentoratense DSM 44202</name>
    <dbReference type="NCBI Taxonomy" id="1348662"/>
    <lineage>
        <taxon>Bacteria</taxon>
        <taxon>Bacillati</taxon>
        <taxon>Actinomycetota</taxon>
        <taxon>Actinomycetes</taxon>
        <taxon>Mycobacteriales</taxon>
        <taxon>Corynebacteriaceae</taxon>
        <taxon>Corynebacterium</taxon>
    </lineage>
</organism>
<dbReference type="RefSeq" id="WP_020976585.1">
    <property type="nucleotide sequence ID" value="NC_022198.1"/>
</dbReference>
<keyword evidence="1" id="KW-1133">Transmembrane helix</keyword>
<feature type="transmembrane region" description="Helical" evidence="1">
    <location>
        <begin position="425"/>
        <end position="457"/>
    </location>
</feature>
<dbReference type="NCBIfam" id="TIGR02123">
    <property type="entry name" value="TRAP_fused"/>
    <property type="match status" value="1"/>
</dbReference>
<dbReference type="PATRIC" id="fig|1348662.3.peg.1278"/>
<feature type="transmembrane region" description="Helical" evidence="1">
    <location>
        <begin position="80"/>
        <end position="101"/>
    </location>
</feature>
<keyword evidence="1" id="KW-0472">Membrane</keyword>
<feature type="transmembrane region" description="Helical" evidence="1">
    <location>
        <begin position="328"/>
        <end position="345"/>
    </location>
</feature>
<evidence type="ECO:0000259" key="2">
    <source>
        <dbReference type="Pfam" id="PF06808"/>
    </source>
</evidence>
<dbReference type="STRING" id="1348662.CARG_06515"/>
<protein>
    <recommendedName>
        <fullName evidence="2">TRAP C4-dicarboxylate transport system permease DctM subunit domain-containing protein</fullName>
    </recommendedName>
</protein>
<dbReference type="EMBL" id="CP006365">
    <property type="protein sequence ID" value="AGU15427.1"/>
    <property type="molecule type" value="Genomic_DNA"/>
</dbReference>
<dbReference type="Pfam" id="PF06808">
    <property type="entry name" value="DctM"/>
    <property type="match status" value="1"/>
</dbReference>
<dbReference type="PANTHER" id="PTHR43849:SF2">
    <property type="entry name" value="BLL3936 PROTEIN"/>
    <property type="match status" value="1"/>
</dbReference>
<feature type="transmembrane region" description="Helical" evidence="1">
    <location>
        <begin position="351"/>
        <end position="369"/>
    </location>
</feature>
<dbReference type="InterPro" id="IPR011853">
    <property type="entry name" value="TRAP_DctM-Dct_fused"/>
</dbReference>
<dbReference type="PANTHER" id="PTHR43849">
    <property type="entry name" value="BLL3936 PROTEIN"/>
    <property type="match status" value="1"/>
</dbReference>
<feature type="transmembrane region" description="Helical" evidence="1">
    <location>
        <begin position="28"/>
        <end position="48"/>
    </location>
</feature>
<feature type="transmembrane region" description="Helical" evidence="1">
    <location>
        <begin position="538"/>
        <end position="561"/>
    </location>
</feature>
<feature type="transmembrane region" description="Helical" evidence="1">
    <location>
        <begin position="469"/>
        <end position="494"/>
    </location>
</feature>
<feature type="transmembrane region" description="Helical" evidence="1">
    <location>
        <begin position="282"/>
        <end position="301"/>
    </location>
</feature>
<keyword evidence="1" id="KW-0812">Transmembrane</keyword>
<feature type="domain" description="TRAP C4-dicarboxylate transport system permease DctM subunit" evidence="2">
    <location>
        <begin position="98"/>
        <end position="533"/>
    </location>
</feature>
<dbReference type="Proteomes" id="UP000016943">
    <property type="component" value="Chromosome"/>
</dbReference>
<feature type="transmembrane region" description="Helical" evidence="1">
    <location>
        <begin position="156"/>
        <end position="177"/>
    </location>
</feature>
<evidence type="ECO:0000256" key="1">
    <source>
        <dbReference type="SAM" id="Phobius"/>
    </source>
</evidence>
<name>U3GZN2_9CORY</name>
<proteinExistence type="predicted"/>
<accession>U3GZN2</accession>
<gene>
    <name evidence="3" type="ORF">CARG_06515</name>
</gene>
<evidence type="ECO:0000313" key="4">
    <source>
        <dbReference type="Proteomes" id="UP000016943"/>
    </source>
</evidence>
<reference evidence="3 4" key="1">
    <citation type="journal article" date="2013" name="Genome Announc.">
        <title>Whole-Genome Sequence of the Clinical Strain Corynebacterium argentoratense DSM 44202, Isolated from a Human Throat Specimen.</title>
        <authorList>
            <person name="Bomholt C."/>
            <person name="Glaub A."/>
            <person name="Gravermann K."/>
            <person name="Albersmeier A."/>
            <person name="Brinkrolf K."/>
            <person name="Ruckert C."/>
            <person name="Tauch A."/>
        </authorList>
    </citation>
    <scope>NUCLEOTIDE SEQUENCE [LARGE SCALE GENOMIC DNA]</scope>
    <source>
        <strain evidence="3">DSM 44202</strain>
    </source>
</reference>
<feature type="transmembrane region" description="Helical" evidence="1">
    <location>
        <begin position="113"/>
        <end position="136"/>
    </location>
</feature>
<feature type="transmembrane region" description="Helical" evidence="1">
    <location>
        <begin position="573"/>
        <end position="603"/>
    </location>
</feature>
<dbReference type="AlphaFoldDB" id="U3GZN2"/>
<feature type="transmembrane region" description="Helical" evidence="1">
    <location>
        <begin position="259"/>
        <end position="276"/>
    </location>
</feature>
<dbReference type="eggNOG" id="COG4666">
    <property type="taxonomic scope" value="Bacteria"/>
</dbReference>
<dbReference type="HOGENOM" id="CLU_007041_3_1_11"/>
<dbReference type="KEGG" id="caz:CARG_06515"/>
<keyword evidence="4" id="KW-1185">Reference proteome</keyword>